<sequence>MKSDSARVFERLKDQWTRLNSLYWIIDIDSKRVKFQLNDAQTWLFDNMWYFNIILKARQVGYTTFIDLFMLDQALFNSNIEAAIIAHTQEDAKKIFRRKVKYPYDNLPGIVKDALPLTTQRHDELAFPNNSLVYVDTSIRSATANLVHLSELGKVCARDPIKATEIMTGGLPAIHLGPDYSNIIFIESTAEGQEGFFFDYCKIAQDLEREKQPLTPRDPKFFFRGWWQDPKNVLDMPVRLTAADKSYFEKVEGKIGIKLTEGQRAWYKTGARLLKEHMKRENPATPEEAFQASVEGAYYAAAIAKLREKGHICKVPYEEGFRVNTYWDLGMSDSTAIWFGQTVLGQHRFIDYYENSGEGLKHYAGVLEDKAKKGRWVYGRHVAPHDIRVRELGTGKTRLETALKHKIRFQVAPKIESMNDGIEAVRNVLPHCWFDVEKTTALVGKDRHAGLPSLDAYRKEWDEKGQRWKDRPMNNWAGHGAKAFETFAITCDTQKKWDNLERAFR</sequence>
<dbReference type="Gene3D" id="3.40.50.300">
    <property type="entry name" value="P-loop containing nucleotide triphosphate hydrolases"/>
    <property type="match status" value="1"/>
</dbReference>
<protein>
    <submittedName>
        <fullName evidence="1">Putative terminase</fullName>
    </submittedName>
</protein>
<accession>A0A6M3LED3</accession>
<name>A0A6M3LED3_9ZZZZ</name>
<proteinExistence type="predicted"/>
<gene>
    <name evidence="1" type="ORF">MM415B04181_0005</name>
</gene>
<dbReference type="EMBL" id="MT143161">
    <property type="protein sequence ID" value="QJA93587.1"/>
    <property type="molecule type" value="Genomic_DNA"/>
</dbReference>
<dbReference type="AlphaFoldDB" id="A0A6M3LED3"/>
<evidence type="ECO:0000313" key="1">
    <source>
        <dbReference type="EMBL" id="QJA93587.1"/>
    </source>
</evidence>
<dbReference type="InterPro" id="IPR027417">
    <property type="entry name" value="P-loop_NTPase"/>
</dbReference>
<reference evidence="1" key="1">
    <citation type="submission" date="2020-03" db="EMBL/GenBank/DDBJ databases">
        <title>The deep terrestrial virosphere.</title>
        <authorList>
            <person name="Holmfeldt K."/>
            <person name="Nilsson E."/>
            <person name="Simone D."/>
            <person name="Lopez-Fernandez M."/>
            <person name="Wu X."/>
            <person name="de Brujin I."/>
            <person name="Lundin D."/>
            <person name="Andersson A."/>
            <person name="Bertilsson S."/>
            <person name="Dopson M."/>
        </authorList>
    </citation>
    <scope>NUCLEOTIDE SEQUENCE</scope>
    <source>
        <strain evidence="1">MM415B04181</strain>
    </source>
</reference>
<organism evidence="1">
    <name type="scientific">viral metagenome</name>
    <dbReference type="NCBI Taxonomy" id="1070528"/>
    <lineage>
        <taxon>unclassified sequences</taxon>
        <taxon>metagenomes</taxon>
        <taxon>organismal metagenomes</taxon>
    </lineage>
</organism>